<dbReference type="AlphaFoldDB" id="A0AAV4PU42"/>
<comment type="caution">
    <text evidence="3">The sequence shown here is derived from an EMBL/GenBank/DDBJ whole genome shotgun (WGS) entry which is preliminary data.</text>
</comment>
<gene>
    <name evidence="3" type="primary">Rhobtb1</name>
    <name evidence="3" type="ORF">CEXT_332221</name>
</gene>
<dbReference type="InterPro" id="IPR000210">
    <property type="entry name" value="BTB/POZ_dom"/>
</dbReference>
<dbReference type="InterPro" id="IPR011333">
    <property type="entry name" value="SKP1/BTB/POZ_sf"/>
</dbReference>
<evidence type="ECO:0000313" key="4">
    <source>
        <dbReference type="Proteomes" id="UP001054945"/>
    </source>
</evidence>
<dbReference type="SMART" id="SM00225">
    <property type="entry name" value="BTB"/>
    <property type="match status" value="2"/>
</dbReference>
<evidence type="ECO:0000259" key="2">
    <source>
        <dbReference type="PROSITE" id="PS50097"/>
    </source>
</evidence>
<dbReference type="CDD" id="cd18499">
    <property type="entry name" value="BACK_RHOBTB"/>
    <property type="match status" value="1"/>
</dbReference>
<dbReference type="InterPro" id="IPR027417">
    <property type="entry name" value="P-loop_NTPase"/>
</dbReference>
<dbReference type="Gene3D" id="3.40.50.300">
    <property type="entry name" value="P-loop containing nucleotide triphosphate hydrolases"/>
    <property type="match status" value="1"/>
</dbReference>
<dbReference type="SUPFAM" id="SSF54695">
    <property type="entry name" value="POZ domain"/>
    <property type="match status" value="2"/>
</dbReference>
<accession>A0AAV4PU42</accession>
<proteinExistence type="predicted"/>
<feature type="domain" description="BTB" evidence="2">
    <location>
        <begin position="233"/>
        <end position="300"/>
    </location>
</feature>
<evidence type="ECO:0000256" key="1">
    <source>
        <dbReference type="SAM" id="MobiDB-lite"/>
    </source>
</evidence>
<sequence>IHTQESDLITSEQGRQLASEIGAFYYESSVVTRYGVDNVFDNAVRMALIGRRQQRFWVKSLKNVTTPILFSCTFFNFSIHFEGTLPSSKTEGAGNKVLPSTFENDMYSLLDKEYSSDVTLTIGEHEFHVHKIILSCISSLFKRIFISSSEEKNSAASLAAFEGLSPFSVQCFLSNDILEDFKRATNIAENEVIKALVINIENNNSDQKHVIRDIFYKQFMFHLSDCLQKQLFVDVRFKLEDGISYAHRSVLMARCAVMAAMFGGDFRESRAEIIPFPGVTKETFDAFLHYVYTDSVDENIKLENCLPLIELANRLWLPRFISAIELHVIQTSAMKAKGINKHEQVCKLLEPCQVHNAFQLAEWCQYYIIINFQDISINSPKLLRSLHQDNQAHLNKNRWPPAQCVREQEVYEKPQKCVMWKSAKKKVSGCLCPKPKANASENQNSATKTRSSTA</sequence>
<name>A0AAV4PU42_CAEEX</name>
<dbReference type="Gene3D" id="3.30.710.10">
    <property type="entry name" value="Potassium Channel Kv1.1, Chain A"/>
    <property type="match status" value="2"/>
</dbReference>
<protein>
    <submittedName>
        <fullName evidence="3">Rho-related BTB domain-containing protein 1</fullName>
    </submittedName>
</protein>
<reference evidence="3 4" key="1">
    <citation type="submission" date="2021-06" db="EMBL/GenBank/DDBJ databases">
        <title>Caerostris extrusa draft genome.</title>
        <authorList>
            <person name="Kono N."/>
            <person name="Arakawa K."/>
        </authorList>
    </citation>
    <scope>NUCLEOTIDE SEQUENCE [LARGE SCALE GENOMIC DNA]</scope>
</reference>
<dbReference type="PROSITE" id="PS50097">
    <property type="entry name" value="BTB"/>
    <property type="match status" value="2"/>
</dbReference>
<dbReference type="EMBL" id="BPLR01005208">
    <property type="protein sequence ID" value="GIY00615.1"/>
    <property type="molecule type" value="Genomic_DNA"/>
</dbReference>
<dbReference type="SUPFAM" id="SSF52540">
    <property type="entry name" value="P-loop containing nucleoside triphosphate hydrolases"/>
    <property type="match status" value="1"/>
</dbReference>
<evidence type="ECO:0000313" key="3">
    <source>
        <dbReference type="EMBL" id="GIY00615.1"/>
    </source>
</evidence>
<feature type="region of interest" description="Disordered" evidence="1">
    <location>
        <begin position="433"/>
        <end position="454"/>
    </location>
</feature>
<keyword evidence="4" id="KW-1185">Reference proteome</keyword>
<feature type="non-terminal residue" evidence="3">
    <location>
        <position position="1"/>
    </location>
</feature>
<dbReference type="PANTHER" id="PTHR24413">
    <property type="entry name" value="SPECKLE-TYPE POZ PROTEIN"/>
    <property type="match status" value="1"/>
</dbReference>
<dbReference type="CDD" id="cd18186">
    <property type="entry name" value="BTB_POZ_ZBTB_KLHL-like"/>
    <property type="match status" value="1"/>
</dbReference>
<dbReference type="Pfam" id="PF00651">
    <property type="entry name" value="BTB"/>
    <property type="match status" value="2"/>
</dbReference>
<dbReference type="Proteomes" id="UP001054945">
    <property type="component" value="Unassembled WGS sequence"/>
</dbReference>
<feature type="compositionally biased region" description="Polar residues" evidence="1">
    <location>
        <begin position="439"/>
        <end position="454"/>
    </location>
</feature>
<organism evidence="3 4">
    <name type="scientific">Caerostris extrusa</name>
    <name type="common">Bark spider</name>
    <name type="synonym">Caerostris bankana</name>
    <dbReference type="NCBI Taxonomy" id="172846"/>
    <lineage>
        <taxon>Eukaryota</taxon>
        <taxon>Metazoa</taxon>
        <taxon>Ecdysozoa</taxon>
        <taxon>Arthropoda</taxon>
        <taxon>Chelicerata</taxon>
        <taxon>Arachnida</taxon>
        <taxon>Araneae</taxon>
        <taxon>Araneomorphae</taxon>
        <taxon>Entelegynae</taxon>
        <taxon>Araneoidea</taxon>
        <taxon>Araneidae</taxon>
        <taxon>Caerostris</taxon>
    </lineage>
</organism>
<feature type="domain" description="BTB" evidence="2">
    <location>
        <begin position="116"/>
        <end position="174"/>
    </location>
</feature>